<dbReference type="AlphaFoldDB" id="A0A9D1IMI8"/>
<dbReference type="Pfam" id="PF06042">
    <property type="entry name" value="NTP_transf_6"/>
    <property type="match status" value="1"/>
</dbReference>
<reference evidence="1" key="2">
    <citation type="journal article" date="2021" name="PeerJ">
        <title>Extensive microbial diversity within the chicken gut microbiome revealed by metagenomics and culture.</title>
        <authorList>
            <person name="Gilroy R."/>
            <person name="Ravi A."/>
            <person name="Getino M."/>
            <person name="Pursley I."/>
            <person name="Horton D.L."/>
            <person name="Alikhan N.F."/>
            <person name="Baker D."/>
            <person name="Gharbi K."/>
            <person name="Hall N."/>
            <person name="Watson M."/>
            <person name="Adriaenssens E.M."/>
            <person name="Foster-Nyarko E."/>
            <person name="Jarju S."/>
            <person name="Secka A."/>
            <person name="Antonio M."/>
            <person name="Oren A."/>
            <person name="Chaudhuri R.R."/>
            <person name="La Ragione R."/>
            <person name="Hildebrand F."/>
            <person name="Pallen M.J."/>
        </authorList>
    </citation>
    <scope>NUCLEOTIDE SEQUENCE</scope>
    <source>
        <strain evidence="1">CHK193-30670</strain>
    </source>
</reference>
<evidence type="ECO:0000313" key="2">
    <source>
        <dbReference type="Proteomes" id="UP000824074"/>
    </source>
</evidence>
<organism evidence="1 2">
    <name type="scientific">Candidatus Aphodocola excrementigallinarum</name>
    <dbReference type="NCBI Taxonomy" id="2840670"/>
    <lineage>
        <taxon>Bacteria</taxon>
        <taxon>Bacillati</taxon>
        <taxon>Bacillota</taxon>
        <taxon>Bacilli</taxon>
        <taxon>Candidatus Aphodocola</taxon>
    </lineage>
</organism>
<accession>A0A9D1IMI8</accession>
<gene>
    <name evidence="1" type="ORF">IAB68_00100</name>
</gene>
<reference evidence="1" key="1">
    <citation type="submission" date="2020-10" db="EMBL/GenBank/DDBJ databases">
        <authorList>
            <person name="Gilroy R."/>
        </authorList>
    </citation>
    <scope>NUCLEOTIDE SEQUENCE</scope>
    <source>
        <strain evidence="1">CHK193-30670</strain>
    </source>
</reference>
<proteinExistence type="predicted"/>
<comment type="caution">
    <text evidence="1">The sequence shown here is derived from an EMBL/GenBank/DDBJ whole genome shotgun (WGS) entry which is preliminary data.</text>
</comment>
<name>A0A9D1IMI8_9FIRM</name>
<dbReference type="PANTHER" id="PTHR39166">
    <property type="entry name" value="BLL1166 PROTEIN"/>
    <property type="match status" value="1"/>
</dbReference>
<dbReference type="InterPro" id="IPR009267">
    <property type="entry name" value="NTP_transf_6"/>
</dbReference>
<sequence length="197" mass="23391">MKTGKNKDLNYQMKLLEEILLKNNKIKLILEKLQDFGLKNYYLAAGAVSQTVFNYIHGYPLDNEINDYDIVYYDSDKSYEKEDLMIKEITNLFKDVNIKLDIKNQARVHLWYGKKFDHDIKENKSVEEAISKWGTTITCIGVRLENNKLIIFAPFGLNDLFSMLIRPNKKDFIKKDYDIKTKRWKNIWPNLTIIPWE</sequence>
<evidence type="ECO:0000313" key="1">
    <source>
        <dbReference type="EMBL" id="HIU39690.1"/>
    </source>
</evidence>
<dbReference type="EMBL" id="DVMT01000002">
    <property type="protein sequence ID" value="HIU39690.1"/>
    <property type="molecule type" value="Genomic_DNA"/>
</dbReference>
<dbReference type="Proteomes" id="UP000824074">
    <property type="component" value="Unassembled WGS sequence"/>
</dbReference>
<protein>
    <submittedName>
        <fullName evidence="1">Nucleotidyltransferase family protein</fullName>
    </submittedName>
</protein>
<dbReference type="PANTHER" id="PTHR39166:SF1">
    <property type="entry name" value="BLL1166 PROTEIN"/>
    <property type="match status" value="1"/>
</dbReference>